<evidence type="ECO:0000256" key="1">
    <source>
        <dbReference type="SAM" id="MobiDB-lite"/>
    </source>
</evidence>
<organism evidence="2">
    <name type="scientific">Oryza punctata</name>
    <name type="common">Red rice</name>
    <dbReference type="NCBI Taxonomy" id="4537"/>
    <lineage>
        <taxon>Eukaryota</taxon>
        <taxon>Viridiplantae</taxon>
        <taxon>Streptophyta</taxon>
        <taxon>Embryophyta</taxon>
        <taxon>Tracheophyta</taxon>
        <taxon>Spermatophyta</taxon>
        <taxon>Magnoliopsida</taxon>
        <taxon>Liliopsida</taxon>
        <taxon>Poales</taxon>
        <taxon>Poaceae</taxon>
        <taxon>BOP clade</taxon>
        <taxon>Oryzoideae</taxon>
        <taxon>Oryzeae</taxon>
        <taxon>Oryzinae</taxon>
        <taxon>Oryza</taxon>
    </lineage>
</organism>
<protein>
    <submittedName>
        <fullName evidence="2">Uncharacterized protein</fullName>
    </submittedName>
</protein>
<accession>A0A0E0JYY0</accession>
<proteinExistence type="predicted"/>
<evidence type="ECO:0000313" key="2">
    <source>
        <dbReference type="EnsemblPlants" id="OPUNC02G12260.1"/>
    </source>
</evidence>
<dbReference type="HOGENOM" id="CLU_651141_0_0_1"/>
<sequence length="422" mass="46054">MSTYARGTTRHVRGSILHLGHDYLCLGYNGTRLWAPAFVWLTQPDYTRRTRASTYVWIVSPGYAWGTHAEGFTLAKELRPLLIRSRLRHLHRMPSGYLPRGSRGLGYALTGYAPSPHAQGLPTLAAHADSATPHILIRSRLRHLHRMPSGYLPRGSRGLGYALTGYAPSPHAQGLPTLAAHADSATPHIYSGATVGYTVPEYLIMGFVPDNMGGPSALGPCGTHPIPGNADLATGALERGHTVVNAQPWVRAASRRIRLSCCATSFALSSSLKHLKNLLRSNINFDRSSQPHRAGRSTIVFFDSDLAPPSSIPVQPLFAAGELEFELSHGSALSLLHWRRRQDLLVRMPALMMCPTTIPPRVARPHHASTFDPPAEKQKQALNTRNGSSKQHLQGGNDIKSTTAVHPRELGCGFHLKKPLGE</sequence>
<name>A0A0E0JYY0_ORYPU</name>
<evidence type="ECO:0000313" key="3">
    <source>
        <dbReference type="Proteomes" id="UP000026962"/>
    </source>
</evidence>
<dbReference type="Proteomes" id="UP000026962">
    <property type="component" value="Chromosome 2"/>
</dbReference>
<feature type="compositionally biased region" description="Polar residues" evidence="1">
    <location>
        <begin position="380"/>
        <end position="404"/>
    </location>
</feature>
<reference evidence="2" key="1">
    <citation type="submission" date="2015-04" db="UniProtKB">
        <authorList>
            <consortium name="EnsemblPlants"/>
        </authorList>
    </citation>
    <scope>IDENTIFICATION</scope>
</reference>
<dbReference type="Gramene" id="OPUNC02G12260.1">
    <property type="protein sequence ID" value="OPUNC02G12260.1"/>
    <property type="gene ID" value="OPUNC02G12260"/>
</dbReference>
<dbReference type="AlphaFoldDB" id="A0A0E0JYY0"/>
<keyword evidence="3" id="KW-1185">Reference proteome</keyword>
<reference evidence="2" key="2">
    <citation type="submission" date="2018-05" db="EMBL/GenBank/DDBJ databases">
        <title>OpunRS2 (Oryza punctata Reference Sequence Version 2).</title>
        <authorList>
            <person name="Zhang J."/>
            <person name="Kudrna D."/>
            <person name="Lee S."/>
            <person name="Talag J."/>
            <person name="Welchert J."/>
            <person name="Wing R.A."/>
        </authorList>
    </citation>
    <scope>NUCLEOTIDE SEQUENCE [LARGE SCALE GENOMIC DNA]</scope>
</reference>
<dbReference type="EnsemblPlants" id="OPUNC02G12260.1">
    <property type="protein sequence ID" value="OPUNC02G12260.1"/>
    <property type="gene ID" value="OPUNC02G12260"/>
</dbReference>
<feature type="region of interest" description="Disordered" evidence="1">
    <location>
        <begin position="363"/>
        <end position="404"/>
    </location>
</feature>